<proteinExistence type="predicted"/>
<feature type="region of interest" description="Disordered" evidence="3">
    <location>
        <begin position="45"/>
        <end position="69"/>
    </location>
</feature>
<evidence type="ECO:0000313" key="5">
    <source>
        <dbReference type="Proteomes" id="UP000187203"/>
    </source>
</evidence>
<evidence type="ECO:0008006" key="6">
    <source>
        <dbReference type="Google" id="ProtNLM"/>
    </source>
</evidence>
<reference evidence="5" key="1">
    <citation type="submission" date="2013-09" db="EMBL/GenBank/DDBJ databases">
        <title>Corchorus olitorius genome sequencing.</title>
        <authorList>
            <person name="Alam M."/>
            <person name="Haque M.S."/>
            <person name="Islam M.S."/>
            <person name="Emdad E.M."/>
            <person name="Islam M.M."/>
            <person name="Ahmed B."/>
            <person name="Halim A."/>
            <person name="Hossen Q.M.M."/>
            <person name="Hossain M.Z."/>
            <person name="Ahmed R."/>
            <person name="Khan M.M."/>
            <person name="Islam R."/>
            <person name="Rashid M.M."/>
            <person name="Khan S.A."/>
            <person name="Rahman M.S."/>
            <person name="Alam M."/>
            <person name="Yahiya A.S."/>
            <person name="Khan M.S."/>
            <person name="Azam M.S."/>
            <person name="Haque T."/>
            <person name="Lashkar M.Z.H."/>
            <person name="Akhand A.I."/>
            <person name="Morshed G."/>
            <person name="Roy S."/>
            <person name="Uddin K.S."/>
            <person name="Rabeya T."/>
            <person name="Hossain A.S."/>
            <person name="Chowdhury A."/>
            <person name="Snigdha A.R."/>
            <person name="Mortoza M.S."/>
            <person name="Matin S.A."/>
            <person name="Hoque S.M.E."/>
            <person name="Islam M.K."/>
            <person name="Roy D.K."/>
            <person name="Haider R."/>
            <person name="Moosa M.M."/>
            <person name="Elias S.M."/>
            <person name="Hasan A.M."/>
            <person name="Jahan S."/>
            <person name="Shafiuddin M."/>
            <person name="Mahmood N."/>
            <person name="Shommy N.S."/>
        </authorList>
    </citation>
    <scope>NUCLEOTIDE SEQUENCE [LARGE SCALE GENOMIC DNA]</scope>
    <source>
        <strain evidence="5">cv. O-4</strain>
    </source>
</reference>
<keyword evidence="5" id="KW-1185">Reference proteome</keyword>
<accession>A0A1R3J8S1</accession>
<keyword evidence="1" id="KW-0649">Protein kinase inhibitor</keyword>
<dbReference type="GO" id="GO:0004860">
    <property type="term" value="F:protein kinase inhibitor activity"/>
    <property type="evidence" value="ECO:0007669"/>
    <property type="project" value="UniProtKB-KW"/>
</dbReference>
<gene>
    <name evidence="4" type="ORF">COLO4_18500</name>
</gene>
<dbReference type="PANTHER" id="PTHR33142:SF66">
    <property type="entry name" value="CYCLIN-DEPENDENT PROTEIN KINASE INHIBITOR SMR3"/>
    <property type="match status" value="1"/>
</dbReference>
<dbReference type="EMBL" id="AWUE01016469">
    <property type="protein sequence ID" value="OMO91242.1"/>
    <property type="molecule type" value="Genomic_DNA"/>
</dbReference>
<evidence type="ECO:0000256" key="2">
    <source>
        <dbReference type="ARBA" id="ARBA00023306"/>
    </source>
</evidence>
<dbReference type="GO" id="GO:0032875">
    <property type="term" value="P:regulation of DNA endoreduplication"/>
    <property type="evidence" value="ECO:0007669"/>
    <property type="project" value="InterPro"/>
</dbReference>
<dbReference type="AlphaFoldDB" id="A0A1R3J8S1"/>
<feature type="region of interest" description="Disordered" evidence="3">
    <location>
        <begin position="94"/>
        <end position="115"/>
    </location>
</feature>
<organism evidence="4 5">
    <name type="scientific">Corchorus olitorius</name>
    <dbReference type="NCBI Taxonomy" id="93759"/>
    <lineage>
        <taxon>Eukaryota</taxon>
        <taxon>Viridiplantae</taxon>
        <taxon>Streptophyta</taxon>
        <taxon>Embryophyta</taxon>
        <taxon>Tracheophyta</taxon>
        <taxon>Spermatophyta</taxon>
        <taxon>Magnoliopsida</taxon>
        <taxon>eudicotyledons</taxon>
        <taxon>Gunneridae</taxon>
        <taxon>Pentapetalae</taxon>
        <taxon>rosids</taxon>
        <taxon>malvids</taxon>
        <taxon>Malvales</taxon>
        <taxon>Malvaceae</taxon>
        <taxon>Grewioideae</taxon>
        <taxon>Apeibeae</taxon>
        <taxon>Corchorus</taxon>
    </lineage>
</organism>
<dbReference type="GO" id="GO:0005634">
    <property type="term" value="C:nucleus"/>
    <property type="evidence" value="ECO:0007669"/>
    <property type="project" value="TreeGrafter"/>
</dbReference>
<evidence type="ECO:0000256" key="3">
    <source>
        <dbReference type="SAM" id="MobiDB-lite"/>
    </source>
</evidence>
<keyword evidence="2" id="KW-0131">Cell cycle</keyword>
<comment type="caution">
    <text evidence="4">The sequence shown here is derived from an EMBL/GenBank/DDBJ whole genome shotgun (WGS) entry which is preliminary data.</text>
</comment>
<dbReference type="OrthoDB" id="1933617at2759"/>
<feature type="region of interest" description="Disordered" evidence="3">
    <location>
        <begin position="122"/>
        <end position="141"/>
    </location>
</feature>
<evidence type="ECO:0000256" key="1">
    <source>
        <dbReference type="ARBA" id="ARBA00023013"/>
    </source>
</evidence>
<dbReference type="Proteomes" id="UP000187203">
    <property type="component" value="Unassembled WGS sequence"/>
</dbReference>
<evidence type="ECO:0000313" key="4">
    <source>
        <dbReference type="EMBL" id="OMO91242.1"/>
    </source>
</evidence>
<protein>
    <recommendedName>
        <fullName evidence="6">Cyclin-dependent protein kinase inhibitor SMR3-like</fullName>
    </recommendedName>
</protein>
<feature type="compositionally biased region" description="Basic and acidic residues" evidence="3">
    <location>
        <begin position="94"/>
        <end position="104"/>
    </location>
</feature>
<dbReference type="STRING" id="93759.A0A1R3J8S1"/>
<sequence>MGVSNPEMFLSEKDLSSSNSMEFSFLVRPPLEFQEENECQIAPFQDVANDEQAQQQVEQQEQEEEEEEDKCKLAAVCPMDQLKLPCLGEFKVHDENGNGNGKKEEEDDDGFKTPTCLDQKIPAMLKCPPAPRKPKALPISPAKRKANFRRRILLDFTKEIESLFPPALLADLGNKIKKVRQASDFK</sequence>
<dbReference type="InterPro" id="IPR040389">
    <property type="entry name" value="SMR"/>
</dbReference>
<name>A0A1R3J8S1_9ROSI</name>
<dbReference type="PANTHER" id="PTHR33142">
    <property type="entry name" value="CYCLIN-DEPENDENT PROTEIN KINASE INHIBITOR SMR13"/>
    <property type="match status" value="1"/>
</dbReference>